<accession>A0A382ULA7</accession>
<evidence type="ECO:0000313" key="1">
    <source>
        <dbReference type="EMBL" id="SVD35056.1"/>
    </source>
</evidence>
<name>A0A382ULA7_9ZZZZ</name>
<protein>
    <submittedName>
        <fullName evidence="1">Uncharacterized protein</fullName>
    </submittedName>
</protein>
<proteinExistence type="predicted"/>
<dbReference type="AlphaFoldDB" id="A0A382ULA7"/>
<dbReference type="EMBL" id="UINC01145119">
    <property type="protein sequence ID" value="SVD35056.1"/>
    <property type="molecule type" value="Genomic_DNA"/>
</dbReference>
<organism evidence="1">
    <name type="scientific">marine metagenome</name>
    <dbReference type="NCBI Taxonomy" id="408172"/>
    <lineage>
        <taxon>unclassified sequences</taxon>
        <taxon>metagenomes</taxon>
        <taxon>ecological metagenomes</taxon>
    </lineage>
</organism>
<sequence length="91" mass="10725">MKTKKLDVRDILDDKNSVVICINKQKIKLKEEEFIEMALIHNAIQNGFTVKKNIDNTLEFKKGATRELRNKNFTKKFIEKNMDITTLLQKK</sequence>
<reference evidence="1" key="1">
    <citation type="submission" date="2018-05" db="EMBL/GenBank/DDBJ databases">
        <authorList>
            <person name="Lanie J.A."/>
            <person name="Ng W.-L."/>
            <person name="Kazmierczak K.M."/>
            <person name="Andrzejewski T.M."/>
            <person name="Davidsen T.M."/>
            <person name="Wayne K.J."/>
            <person name="Tettelin H."/>
            <person name="Glass J.I."/>
            <person name="Rusch D."/>
            <person name="Podicherti R."/>
            <person name="Tsui H.-C.T."/>
            <person name="Winkler M.E."/>
        </authorList>
    </citation>
    <scope>NUCLEOTIDE SEQUENCE</scope>
</reference>
<gene>
    <name evidence="1" type="ORF">METZ01_LOCUS387910</name>
</gene>